<organism evidence="3 4">
    <name type="scientific">Rhodococcoides fascians</name>
    <name type="common">Rhodococcus fascians</name>
    <dbReference type="NCBI Taxonomy" id="1828"/>
    <lineage>
        <taxon>Bacteria</taxon>
        <taxon>Bacillati</taxon>
        <taxon>Actinomycetota</taxon>
        <taxon>Actinomycetes</taxon>
        <taxon>Mycobacteriales</taxon>
        <taxon>Nocardiaceae</taxon>
        <taxon>Rhodococcoides</taxon>
    </lineage>
</organism>
<gene>
    <name evidence="3" type="primary">phzD</name>
    <name evidence="3" type="ORF">A3Q41_02711</name>
</gene>
<evidence type="ECO:0000256" key="1">
    <source>
        <dbReference type="ARBA" id="ARBA00022801"/>
    </source>
</evidence>
<dbReference type="SUPFAM" id="SSF52499">
    <property type="entry name" value="Isochorismatase-like hydrolases"/>
    <property type="match status" value="1"/>
</dbReference>
<dbReference type="InterPro" id="IPR016291">
    <property type="entry name" value="Isochorismatase"/>
</dbReference>
<keyword evidence="4" id="KW-1185">Reference proteome</keyword>
<dbReference type="InterPro" id="IPR036380">
    <property type="entry name" value="Isochorismatase-like_sf"/>
</dbReference>
<dbReference type="InterPro" id="IPR000868">
    <property type="entry name" value="Isochorismatase-like_dom"/>
</dbReference>
<evidence type="ECO:0000259" key="2">
    <source>
        <dbReference type="Pfam" id="PF00857"/>
    </source>
</evidence>
<dbReference type="OrthoDB" id="5794853at2"/>
<name>A0A143QLF9_RHOFA</name>
<dbReference type="Pfam" id="PF00857">
    <property type="entry name" value="Isochorismatase"/>
    <property type="match status" value="1"/>
</dbReference>
<dbReference type="PATRIC" id="fig|1653479.3.peg.2740"/>
<dbReference type="EMBL" id="CP015220">
    <property type="protein sequence ID" value="AMY24005.1"/>
    <property type="molecule type" value="Genomic_DNA"/>
</dbReference>
<evidence type="ECO:0000313" key="3">
    <source>
        <dbReference type="EMBL" id="AMY24005.1"/>
    </source>
</evidence>
<dbReference type="Gene3D" id="3.40.50.850">
    <property type="entry name" value="Isochorismatase-like"/>
    <property type="match status" value="1"/>
</dbReference>
<protein>
    <submittedName>
        <fullName evidence="3">Putative isochorismatase</fullName>
        <ecNumber evidence="3">3.3.2.1</ecNumber>
    </submittedName>
</protein>
<dbReference type="PANTHER" id="PTHR43540">
    <property type="entry name" value="PEROXYUREIDOACRYLATE/UREIDOACRYLATE AMIDOHYDROLASE-RELATED"/>
    <property type="match status" value="1"/>
</dbReference>
<proteinExistence type="predicted"/>
<reference evidence="4" key="2">
    <citation type="submission" date="2016-04" db="EMBL/GenBank/DDBJ databases">
        <title>Complete Genome and Plasmid Sequences for Rhodococcus fascians D188 and Draft Sequences for Rhodococcus spp. Isolates PBTS 1 and PBTS 2.</title>
        <authorList>
            <person name="Stamer R."/>
            <person name="Vereecke D."/>
            <person name="Zhang Y."/>
            <person name="Schilkey F."/>
            <person name="Devitt N."/>
            <person name="Randall J."/>
        </authorList>
    </citation>
    <scope>NUCLEOTIDE SEQUENCE [LARGE SCALE GENOMIC DNA]</scope>
    <source>
        <strain evidence="4">PBTS2</strain>
    </source>
</reference>
<keyword evidence="1 3" id="KW-0378">Hydrolase</keyword>
<dbReference type="GO" id="GO:0008908">
    <property type="term" value="F:isochorismatase activity"/>
    <property type="evidence" value="ECO:0007669"/>
    <property type="project" value="UniProtKB-EC"/>
</dbReference>
<feature type="domain" description="Isochorismatase-like" evidence="2">
    <location>
        <begin position="32"/>
        <end position="196"/>
    </location>
</feature>
<accession>A0A143QLF9</accession>
<reference evidence="3 4" key="1">
    <citation type="journal article" date="2016" name="Genome Announc.">
        <title>Complete Genome and Plasmid Sequences for Rhodococcus fascians D188 and Draft Sequences for Rhodococcus Isolates PBTS 1 and PBTS 2.</title>
        <authorList>
            <person name="Stamler R.A."/>
            <person name="Vereecke D."/>
            <person name="Zhang Y."/>
            <person name="Schilkey F."/>
            <person name="Devitt N."/>
            <person name="Randall J.J."/>
        </authorList>
    </citation>
    <scope>NUCLEOTIDE SEQUENCE [LARGE SCALE GENOMIC DNA]</scope>
    <source>
        <strain evidence="3 4">PBTS2</strain>
    </source>
</reference>
<dbReference type="Proteomes" id="UP000076038">
    <property type="component" value="Chromosome"/>
</dbReference>
<dbReference type="InterPro" id="IPR050272">
    <property type="entry name" value="Isochorismatase-like_hydrls"/>
</dbReference>
<dbReference type="AlphaFoldDB" id="A0A143QLF9"/>
<dbReference type="PANTHER" id="PTHR43540:SF3">
    <property type="entry name" value="ENTEROBACTIN SYNTHASE COMPONENT B"/>
    <property type="match status" value="1"/>
</dbReference>
<evidence type="ECO:0000313" key="4">
    <source>
        <dbReference type="Proteomes" id="UP000076038"/>
    </source>
</evidence>
<dbReference type="RefSeq" id="WP_157889878.1">
    <property type="nucleotide sequence ID" value="NZ_CP015220.1"/>
</dbReference>
<sequence>MATFSVEVEKYAVETLRDCVGGPEWELRPERAALLVHDMQPYYLNVLHSSVHARVAEEASAVVARARSAGVPILASGPRAAEAIEQRGLLGPMWGLGPSAEDVAVTEPDFVPISKRSYSAFYASDLEVELRRRGRDQLVIVGVFASAGILATTFDAFARDIQCFVGIESVADYTAQQHRTALNLITSLTGVVTSSANLLHDLRCGPLD</sequence>
<dbReference type="EC" id="3.3.2.1" evidence="3"/>
<dbReference type="PRINTS" id="PR01398">
    <property type="entry name" value="ISCHRISMTASE"/>
</dbReference>
<dbReference type="KEGG" id="rhs:A3Q41_02711"/>